<name>A0A9P5AMX5_9HYPO</name>
<feature type="region of interest" description="Disordered" evidence="1">
    <location>
        <begin position="151"/>
        <end position="189"/>
    </location>
</feature>
<feature type="compositionally biased region" description="Polar residues" evidence="1">
    <location>
        <begin position="465"/>
        <end position="475"/>
    </location>
</feature>
<comment type="caution">
    <text evidence="2">The sequence shown here is derived from an EMBL/GenBank/DDBJ whole genome shotgun (WGS) entry which is preliminary data.</text>
</comment>
<dbReference type="AlphaFoldDB" id="A0A9P5AMX5"/>
<evidence type="ECO:0000313" key="2">
    <source>
        <dbReference type="EMBL" id="KAF4341715.1"/>
    </source>
</evidence>
<dbReference type="OrthoDB" id="5085358at2759"/>
<reference evidence="2" key="2">
    <citation type="submission" date="2020-02" db="EMBL/GenBank/DDBJ databases">
        <title>Identification and distribution of gene clusters putatively required for synthesis of sphingolipid metabolism inhibitors in phylogenetically diverse species of the filamentous fungus Fusarium.</title>
        <authorList>
            <person name="Kim H.-S."/>
            <person name="Busman M."/>
            <person name="Brown D.W."/>
            <person name="Divon H."/>
            <person name="Uhlig S."/>
            <person name="Proctor R.H."/>
        </authorList>
    </citation>
    <scope>NUCLEOTIDE SEQUENCE</scope>
    <source>
        <strain evidence="2">NRRL 25174</strain>
    </source>
</reference>
<gene>
    <name evidence="2" type="ORF">FBEOM_4344</name>
</gene>
<feature type="compositionally biased region" description="Polar residues" evidence="1">
    <location>
        <begin position="275"/>
        <end position="286"/>
    </location>
</feature>
<organism evidence="2 3">
    <name type="scientific">Fusarium beomiforme</name>
    <dbReference type="NCBI Taxonomy" id="44412"/>
    <lineage>
        <taxon>Eukaryota</taxon>
        <taxon>Fungi</taxon>
        <taxon>Dikarya</taxon>
        <taxon>Ascomycota</taxon>
        <taxon>Pezizomycotina</taxon>
        <taxon>Sordariomycetes</taxon>
        <taxon>Hypocreomycetidae</taxon>
        <taxon>Hypocreales</taxon>
        <taxon>Nectriaceae</taxon>
        <taxon>Fusarium</taxon>
        <taxon>Fusarium burgessii species complex</taxon>
    </lineage>
</organism>
<feature type="compositionally biased region" description="Polar residues" evidence="1">
    <location>
        <begin position="310"/>
        <end position="330"/>
    </location>
</feature>
<proteinExistence type="predicted"/>
<feature type="compositionally biased region" description="Pro residues" evidence="1">
    <location>
        <begin position="362"/>
        <end position="376"/>
    </location>
</feature>
<reference evidence="2" key="1">
    <citation type="journal article" date="2017" name="Mycologia">
        <title>Fusarium algeriense, sp. nov., a novel toxigenic crown rot pathogen of durum wheat from Algeria is nested in the Fusarium burgessii species complex.</title>
        <authorList>
            <person name="Laraba I."/>
            <person name="Keddad A."/>
            <person name="Boureghda H."/>
            <person name="Abdallah N."/>
            <person name="Vaughan M.M."/>
            <person name="Proctor R.H."/>
            <person name="Busman M."/>
            <person name="O'Donnell K."/>
        </authorList>
    </citation>
    <scope>NUCLEOTIDE SEQUENCE</scope>
    <source>
        <strain evidence="2">NRRL 25174</strain>
    </source>
</reference>
<protein>
    <submittedName>
        <fullName evidence="2">Uncharacterized protein</fullName>
    </submittedName>
</protein>
<evidence type="ECO:0000313" key="3">
    <source>
        <dbReference type="Proteomes" id="UP000730481"/>
    </source>
</evidence>
<evidence type="ECO:0000256" key="1">
    <source>
        <dbReference type="SAM" id="MobiDB-lite"/>
    </source>
</evidence>
<dbReference type="Proteomes" id="UP000730481">
    <property type="component" value="Unassembled WGS sequence"/>
</dbReference>
<dbReference type="EMBL" id="PVQB02000181">
    <property type="protein sequence ID" value="KAF4341715.1"/>
    <property type="molecule type" value="Genomic_DNA"/>
</dbReference>
<sequence>MEQVEAQESRLKVLDRLFKTTKPSTIPHLTDLRKALGYGNPGQGQDIALKRAVRTQIESVVSSSTRIPAYRFTRWRSSLHQRGLQEVTKDFLDTKGKGPEFWPDSHHSSNTKWLQYSRVSTRIRRLMIKVFWGAAREYKRYKPSISTSVKLLSQSSDTDTQSLKPLNSSSNDKHQTPSNPHSLKGQSVDNPIDVETSEIQLPDMVPRDDPFAAYGMSFNFTVIAQREGTPDESSSSEPFSSSLLIPDRVGAIMPIPEEPDDTHSTDPYEVPKSQPRVTQAAQNNGKRSAEPGSDINNRQSKAPRQDSSKSSKQTRQPSKSTRGGRKTQSLPPGVRSSTRQRKPTHRPNDATEEQIRAAENPSPSPSPSPSPPPPPAAASVITQHGSYADKDQQLTASANYSNSENTAKETRQGQSSADAIRAEAARQAERQALEAAAAGVDRQPHIPNSSTTVLSAKAQEKLSDVSHNQTPTVQAGLNRKRESTVRPEARQEDTQSSNLVLDDAEKQAVDGCEIILRSNTANSVDFMSWRPSSPIFHMSLPTVAKELGLRPGQTLYVVFRGRDNLKEDLQSDDQGKFENFQYECLDHITKKHREAASTPVSQRRKLRYWIYFSDKPISI</sequence>
<feature type="compositionally biased region" description="Basic and acidic residues" evidence="1">
    <location>
        <begin position="420"/>
        <end position="432"/>
    </location>
</feature>
<accession>A0A9P5AMX5</accession>
<feature type="region of interest" description="Disordered" evidence="1">
    <location>
        <begin position="253"/>
        <end position="497"/>
    </location>
</feature>
<feature type="compositionally biased region" description="Basic and acidic residues" evidence="1">
    <location>
        <begin position="479"/>
        <end position="493"/>
    </location>
</feature>
<feature type="compositionally biased region" description="Basic and acidic residues" evidence="1">
    <location>
        <begin position="346"/>
        <end position="356"/>
    </location>
</feature>
<keyword evidence="3" id="KW-1185">Reference proteome</keyword>
<feature type="compositionally biased region" description="Polar residues" evidence="1">
    <location>
        <begin position="393"/>
        <end position="405"/>
    </location>
</feature>